<name>X1BWS7_9ZZZZ</name>
<sequence>MEQAMAKKLDIIAICDHNSAENVHATLRAVSDKKITVLCGMEVTSTEEVHLLALFDEVKRVLNLQEIVYANLTPGENKEDLFGEQIIANEFDEVKGYNKRLLIGATNLTLKELVNKIHEFDGVAIASHIDRETYSIIGQLGFIPKNLELDALEISSKTNQNDALNKFPEIKKFPLIFSSDAHFLKDIGRITTSFLIEEPTLNEIRKALENRDGRKVITEAEE</sequence>
<proteinExistence type="predicted"/>
<dbReference type="SUPFAM" id="SSF89550">
    <property type="entry name" value="PHP domain-like"/>
    <property type="match status" value="1"/>
</dbReference>
<dbReference type="InterPro" id="IPR052018">
    <property type="entry name" value="PHP_domain"/>
</dbReference>
<comment type="caution">
    <text evidence="2">The sequence shown here is derived from an EMBL/GenBank/DDBJ whole genome shotgun (WGS) entry which is preliminary data.</text>
</comment>
<dbReference type="Gene3D" id="3.20.20.140">
    <property type="entry name" value="Metal-dependent hydrolases"/>
    <property type="match status" value="1"/>
</dbReference>
<evidence type="ECO:0000259" key="1">
    <source>
        <dbReference type="Pfam" id="PF02811"/>
    </source>
</evidence>
<dbReference type="Pfam" id="PF13263">
    <property type="entry name" value="PHP_C"/>
    <property type="match status" value="1"/>
</dbReference>
<accession>X1BWS7</accession>
<feature type="domain" description="PHP" evidence="1">
    <location>
        <begin position="2"/>
        <end position="78"/>
    </location>
</feature>
<reference evidence="2" key="1">
    <citation type="journal article" date="2014" name="Front. Microbiol.">
        <title>High frequency of phylogenetically diverse reductive dehalogenase-homologous genes in deep subseafloor sedimentary metagenomes.</title>
        <authorList>
            <person name="Kawai M."/>
            <person name="Futagami T."/>
            <person name="Toyoda A."/>
            <person name="Takaki Y."/>
            <person name="Nishi S."/>
            <person name="Hori S."/>
            <person name="Arai W."/>
            <person name="Tsubouchi T."/>
            <person name="Morono Y."/>
            <person name="Uchiyama I."/>
            <person name="Ito T."/>
            <person name="Fujiyama A."/>
            <person name="Inagaki F."/>
            <person name="Takami H."/>
        </authorList>
    </citation>
    <scope>NUCLEOTIDE SEQUENCE</scope>
    <source>
        <strain evidence="2">Expedition CK06-06</strain>
    </source>
</reference>
<protein>
    <recommendedName>
        <fullName evidence="1">PHP domain-containing protein</fullName>
    </recommendedName>
</protein>
<organism evidence="2">
    <name type="scientific">marine sediment metagenome</name>
    <dbReference type="NCBI Taxonomy" id="412755"/>
    <lineage>
        <taxon>unclassified sequences</taxon>
        <taxon>metagenomes</taxon>
        <taxon>ecological metagenomes</taxon>
    </lineage>
</organism>
<gene>
    <name evidence="2" type="ORF">S01H4_35152</name>
</gene>
<dbReference type="PANTHER" id="PTHR42924">
    <property type="entry name" value="EXONUCLEASE"/>
    <property type="match status" value="1"/>
</dbReference>
<dbReference type="GO" id="GO:0035312">
    <property type="term" value="F:5'-3' DNA exonuclease activity"/>
    <property type="evidence" value="ECO:0007669"/>
    <property type="project" value="TreeGrafter"/>
</dbReference>
<dbReference type="EMBL" id="BART01018657">
    <property type="protein sequence ID" value="GAG76621.1"/>
    <property type="molecule type" value="Genomic_DNA"/>
</dbReference>
<dbReference type="AlphaFoldDB" id="X1BWS7"/>
<evidence type="ECO:0000313" key="2">
    <source>
        <dbReference type="EMBL" id="GAG76621.1"/>
    </source>
</evidence>
<dbReference type="Pfam" id="PF02811">
    <property type="entry name" value="PHP"/>
    <property type="match status" value="1"/>
</dbReference>
<dbReference type="CDD" id="cd07432">
    <property type="entry name" value="PHP_HisPPase"/>
    <property type="match status" value="1"/>
</dbReference>
<dbReference type="InterPro" id="IPR004013">
    <property type="entry name" value="PHP_dom"/>
</dbReference>
<dbReference type="InterPro" id="IPR016195">
    <property type="entry name" value="Pol/histidinol_Pase-like"/>
</dbReference>
<dbReference type="GO" id="GO:0004534">
    <property type="term" value="F:5'-3' RNA exonuclease activity"/>
    <property type="evidence" value="ECO:0007669"/>
    <property type="project" value="TreeGrafter"/>
</dbReference>
<dbReference type="PANTHER" id="PTHR42924:SF3">
    <property type="entry name" value="POLYMERASE_HISTIDINOL PHOSPHATASE N-TERMINAL DOMAIN-CONTAINING PROTEIN"/>
    <property type="match status" value="1"/>
</dbReference>